<evidence type="ECO:0000313" key="4">
    <source>
        <dbReference type="Proteomes" id="UP000281955"/>
    </source>
</evidence>
<accession>A0A420XV39</accession>
<sequence>MSDEGESQPQGPPPPRVRSLSEKLDLLFREIHPSGRGEFSYREVAEGIEKAGGPSTSHTYLWQLRTGKRTNPTMQHLEAIAGFFRVPLAYFVDDATADQVNRELSLLAALRDAKISSVALRLAELSPEGVDAITRMVDEISAAESAGETPPDRRSRGPEVPRQDRA</sequence>
<protein>
    <recommendedName>
        <fullName evidence="2">HTH cro/C1-type domain-containing protein</fullName>
    </recommendedName>
</protein>
<dbReference type="PROSITE" id="PS50943">
    <property type="entry name" value="HTH_CROC1"/>
    <property type="match status" value="1"/>
</dbReference>
<dbReference type="InParanoid" id="A0A420XV39"/>
<dbReference type="InterPro" id="IPR010982">
    <property type="entry name" value="Lambda_DNA-bd_dom_sf"/>
</dbReference>
<dbReference type="Gene3D" id="1.10.260.40">
    <property type="entry name" value="lambda repressor-like DNA-binding domains"/>
    <property type="match status" value="1"/>
</dbReference>
<evidence type="ECO:0000259" key="2">
    <source>
        <dbReference type="PROSITE" id="PS50943"/>
    </source>
</evidence>
<dbReference type="GO" id="GO:0003677">
    <property type="term" value="F:DNA binding"/>
    <property type="evidence" value="ECO:0007669"/>
    <property type="project" value="InterPro"/>
</dbReference>
<gene>
    <name evidence="3" type="ORF">CLV35_0226</name>
</gene>
<dbReference type="InterPro" id="IPR001387">
    <property type="entry name" value="Cro/C1-type_HTH"/>
</dbReference>
<organism evidence="3 4">
    <name type="scientific">Motilibacter peucedani</name>
    <dbReference type="NCBI Taxonomy" id="598650"/>
    <lineage>
        <taxon>Bacteria</taxon>
        <taxon>Bacillati</taxon>
        <taxon>Actinomycetota</taxon>
        <taxon>Actinomycetes</taxon>
        <taxon>Motilibacterales</taxon>
        <taxon>Motilibacteraceae</taxon>
        <taxon>Motilibacter</taxon>
    </lineage>
</organism>
<feature type="compositionally biased region" description="Basic and acidic residues" evidence="1">
    <location>
        <begin position="150"/>
        <end position="166"/>
    </location>
</feature>
<name>A0A420XV39_9ACTN</name>
<dbReference type="Proteomes" id="UP000281955">
    <property type="component" value="Unassembled WGS sequence"/>
</dbReference>
<dbReference type="AlphaFoldDB" id="A0A420XV39"/>
<comment type="caution">
    <text evidence="3">The sequence shown here is derived from an EMBL/GenBank/DDBJ whole genome shotgun (WGS) entry which is preliminary data.</text>
</comment>
<dbReference type="RefSeq" id="WP_121191594.1">
    <property type="nucleotide sequence ID" value="NZ_RBWV01000003.1"/>
</dbReference>
<dbReference type="OrthoDB" id="2679623at2"/>
<proteinExistence type="predicted"/>
<dbReference type="EMBL" id="RBWV01000003">
    <property type="protein sequence ID" value="RKS80637.1"/>
    <property type="molecule type" value="Genomic_DNA"/>
</dbReference>
<feature type="region of interest" description="Disordered" evidence="1">
    <location>
        <begin position="141"/>
        <end position="166"/>
    </location>
</feature>
<reference evidence="3 4" key="1">
    <citation type="submission" date="2018-10" db="EMBL/GenBank/DDBJ databases">
        <title>Genomic Encyclopedia of Archaeal and Bacterial Type Strains, Phase II (KMG-II): from individual species to whole genera.</title>
        <authorList>
            <person name="Goeker M."/>
        </authorList>
    </citation>
    <scope>NUCLEOTIDE SEQUENCE [LARGE SCALE GENOMIC DNA]</scope>
    <source>
        <strain evidence="3 4">RP-AC37</strain>
    </source>
</reference>
<keyword evidence="4" id="KW-1185">Reference proteome</keyword>
<evidence type="ECO:0000256" key="1">
    <source>
        <dbReference type="SAM" id="MobiDB-lite"/>
    </source>
</evidence>
<evidence type="ECO:0000313" key="3">
    <source>
        <dbReference type="EMBL" id="RKS80637.1"/>
    </source>
</evidence>
<feature type="domain" description="HTH cro/C1-type" evidence="2">
    <location>
        <begin position="57"/>
        <end position="91"/>
    </location>
</feature>